<protein>
    <submittedName>
        <fullName evidence="1">Uncharacterized protein</fullName>
    </submittedName>
</protein>
<reference evidence="1 2" key="1">
    <citation type="submission" date="2017-08" db="EMBL/GenBank/DDBJ databases">
        <title>Reclassification of Bisgaard taxon 37 and 44.</title>
        <authorList>
            <person name="Christensen H."/>
        </authorList>
    </citation>
    <scope>NUCLEOTIDE SEQUENCE [LARGE SCALE GENOMIC DNA]</scope>
    <source>
        <strain evidence="1 2">111</strain>
    </source>
</reference>
<organism evidence="1 2">
    <name type="scientific">Psittacicella hinzii</name>
    <dbReference type="NCBI Taxonomy" id="2028575"/>
    <lineage>
        <taxon>Bacteria</taxon>
        <taxon>Pseudomonadati</taxon>
        <taxon>Pseudomonadota</taxon>
        <taxon>Gammaproteobacteria</taxon>
        <taxon>Pasteurellales</taxon>
        <taxon>Psittacicellaceae</taxon>
        <taxon>Psittacicella</taxon>
    </lineage>
</organism>
<name>A0A3A1YBT6_9GAMM</name>
<dbReference type="EMBL" id="NRJG01000169">
    <property type="protein sequence ID" value="RIY34836.1"/>
    <property type="molecule type" value="Genomic_DNA"/>
</dbReference>
<proteinExistence type="predicted"/>
<comment type="caution">
    <text evidence="1">The sequence shown here is derived from an EMBL/GenBank/DDBJ whole genome shotgun (WGS) entry which is preliminary data.</text>
</comment>
<evidence type="ECO:0000313" key="2">
    <source>
        <dbReference type="Proteomes" id="UP000265916"/>
    </source>
</evidence>
<gene>
    <name evidence="1" type="ORF">CKF58_07600</name>
</gene>
<dbReference type="AlphaFoldDB" id="A0A3A1YBT6"/>
<dbReference type="Proteomes" id="UP000265916">
    <property type="component" value="Unassembled WGS sequence"/>
</dbReference>
<accession>A0A3A1YBT6</accession>
<keyword evidence="2" id="KW-1185">Reference proteome</keyword>
<sequence length="286" mass="31755">MIYMSHHHAGLFTLPQTEGCNCGKCHDHANPYAFLVNPQLKAQIAQQEYRALDKHELQALAQNTTLASYGVAKCLGILHAYIASNKPELAALQDNQLGNSINTIVQTIINTKVGKWYEEFALNVQFSPILNLVASLEQPNLVSISQALKDYLDGYKTIVSLLPANVALTPAIVQQLNVYLANLEQLTVNSELLSSNLLEVQQELANSSPTLVKHFLSGTYEPDHINTLTSQQTLQELYLAIKELALFAHGITHETELLNNYYLQALDNCFTLTLNLSMQHAVIKND</sequence>
<evidence type="ECO:0000313" key="1">
    <source>
        <dbReference type="EMBL" id="RIY34836.1"/>
    </source>
</evidence>